<feature type="coiled-coil region" evidence="1">
    <location>
        <begin position="169"/>
        <end position="196"/>
    </location>
</feature>
<sequence length="334" mass="38086">MTFNVSWHTLLEECDDLPEEATLLTPLSQDRFRIADVQEHRIVIEFLDRDIDETRPLQRDQFETLYRRITEAADGFDLSRLPTDADPYPAVLSLHPRFEVDADAGVIHEMESPTGTQVIDEAAETDPAADEPEERTEPDVDVYGDALLLIDALERHDIAALDGLDTSALINLYTLLSDIQRNANNLRQEVSDTLLDRLHHDQPVHGQFGSVQRTSRRRRELKDEDEVLATLEEAGIDRERVLGVAPDKIDDALKVTELSESDVYDVEKREYVRKAEVDEEVKESRLQGLKDRLATSDDPEAVELREEIEELEGRIDELTEFKTGRQYHTQSGAE</sequence>
<dbReference type="Proteomes" id="UP001321047">
    <property type="component" value="Unassembled WGS sequence"/>
</dbReference>
<dbReference type="Pfam" id="PF25943">
    <property type="entry name" value="DUF7983"/>
    <property type="match status" value="1"/>
</dbReference>
<evidence type="ECO:0000313" key="3">
    <source>
        <dbReference type="Proteomes" id="UP001321047"/>
    </source>
</evidence>
<protein>
    <recommendedName>
        <fullName evidence="4">DUF2800 domain-containing protein</fullName>
    </recommendedName>
</protein>
<keyword evidence="1" id="KW-0175">Coiled coil</keyword>
<dbReference type="InterPro" id="IPR058289">
    <property type="entry name" value="DUF7983"/>
</dbReference>
<accession>A0AAP2Z5A7</accession>
<reference evidence="2 3" key="1">
    <citation type="submission" date="2022-09" db="EMBL/GenBank/DDBJ databases">
        <title>Enrichment on poylsaccharides allowed isolation of novel metabolic and taxonomic groups of Haloarchaea.</title>
        <authorList>
            <person name="Sorokin D.Y."/>
            <person name="Elcheninov A.G."/>
            <person name="Khizhniak T.V."/>
            <person name="Kolganova T.V."/>
            <person name="Kublanov I.V."/>
        </authorList>
    </citation>
    <scope>NUCLEOTIDE SEQUENCE [LARGE SCALE GENOMIC DNA]</scope>
    <source>
        <strain evidence="2 3">AArc-curdl1</strain>
    </source>
</reference>
<evidence type="ECO:0000313" key="2">
    <source>
        <dbReference type="EMBL" id="MCU4750931.1"/>
    </source>
</evidence>
<dbReference type="RefSeq" id="WP_342806180.1">
    <property type="nucleotide sequence ID" value="NZ_JAOPJZ010000001.1"/>
</dbReference>
<evidence type="ECO:0008006" key="4">
    <source>
        <dbReference type="Google" id="ProtNLM"/>
    </source>
</evidence>
<dbReference type="EMBL" id="JAOPJZ010000001">
    <property type="protein sequence ID" value="MCU4750931.1"/>
    <property type="molecule type" value="Genomic_DNA"/>
</dbReference>
<gene>
    <name evidence="2" type="ORF">OB919_02860</name>
</gene>
<evidence type="ECO:0000256" key="1">
    <source>
        <dbReference type="SAM" id="Coils"/>
    </source>
</evidence>
<proteinExistence type="predicted"/>
<keyword evidence="3" id="KW-1185">Reference proteome</keyword>
<comment type="caution">
    <text evidence="2">The sequence shown here is derived from an EMBL/GenBank/DDBJ whole genome shotgun (WGS) entry which is preliminary data.</text>
</comment>
<name>A0AAP2Z5A7_9EURY</name>
<organism evidence="2 3">
    <name type="scientific">Natronosalvus hydrolyticus</name>
    <dbReference type="NCBI Taxonomy" id="2979988"/>
    <lineage>
        <taxon>Archaea</taxon>
        <taxon>Methanobacteriati</taxon>
        <taxon>Methanobacteriota</taxon>
        <taxon>Stenosarchaea group</taxon>
        <taxon>Halobacteria</taxon>
        <taxon>Halobacteriales</taxon>
        <taxon>Natrialbaceae</taxon>
        <taxon>Natronosalvus</taxon>
    </lineage>
</organism>
<dbReference type="AlphaFoldDB" id="A0AAP2Z5A7"/>